<evidence type="ECO:0000313" key="3">
    <source>
        <dbReference type="EMBL" id="PTL38515.1"/>
    </source>
</evidence>
<feature type="domain" description="Cysteine-rich" evidence="2">
    <location>
        <begin position="3"/>
        <end position="84"/>
    </location>
</feature>
<dbReference type="InterPro" id="IPR022822">
    <property type="entry name" value="LutA"/>
</dbReference>
<dbReference type="GO" id="GO:0006089">
    <property type="term" value="P:lactate metabolic process"/>
    <property type="evidence" value="ECO:0007669"/>
    <property type="project" value="UniProtKB-UniRule"/>
</dbReference>
<dbReference type="GO" id="GO:0005829">
    <property type="term" value="C:cytosol"/>
    <property type="evidence" value="ECO:0007669"/>
    <property type="project" value="TreeGrafter"/>
</dbReference>
<dbReference type="RefSeq" id="WP_107585220.1">
    <property type="nucleotide sequence ID" value="NZ_PZJJ01000017.1"/>
</dbReference>
<dbReference type="EMBL" id="PZJJ01000017">
    <property type="protein sequence ID" value="PTL38515.1"/>
    <property type="molecule type" value="Genomic_DNA"/>
</dbReference>
<dbReference type="OrthoDB" id="9770306at2"/>
<sequence length="244" mass="27112">MNVSLFITCLADAVYPSSVGRSTVELLERLGCNVSFPRNQTCCGQPAFNSGYQKETQKVARHMITTFEDAEWVVTPSGSCATMVQEYKKLFSDDEKWQKKAEELASKTYELTQFIVDVLGVENVGAEFHGTVTYHSSCHMTRLLGVKEAPVRLLENVSGLTLTELPFKEHCCGFGGTFAVKMMPISQQMVDEKVQHIEETKAACLVGSDLGCLMNIGGRIERTGRPVEVRHIAEILNSRKEVHT</sequence>
<comment type="caution">
    <text evidence="3">The sequence shown here is derived from an EMBL/GenBank/DDBJ whole genome shotgun (WGS) entry which is preliminary data.</text>
</comment>
<dbReference type="PANTHER" id="PTHR30296:SF0">
    <property type="entry name" value="LACTATE UTILIZATION PROTEIN A"/>
    <property type="match status" value="1"/>
</dbReference>
<dbReference type="HAMAP" id="MF_02105">
    <property type="entry name" value="LutA"/>
    <property type="match status" value="1"/>
</dbReference>
<dbReference type="Proteomes" id="UP000240509">
    <property type="component" value="Unassembled WGS sequence"/>
</dbReference>
<dbReference type="Pfam" id="PF02754">
    <property type="entry name" value="CCG"/>
    <property type="match status" value="2"/>
</dbReference>
<evidence type="ECO:0000313" key="4">
    <source>
        <dbReference type="Proteomes" id="UP000240509"/>
    </source>
</evidence>
<dbReference type="GO" id="GO:0016491">
    <property type="term" value="F:oxidoreductase activity"/>
    <property type="evidence" value="ECO:0007669"/>
    <property type="project" value="UniProtKB-ARBA"/>
</dbReference>
<feature type="domain" description="Cysteine-rich" evidence="2">
    <location>
        <begin position="132"/>
        <end position="216"/>
    </location>
</feature>
<evidence type="ECO:0000256" key="1">
    <source>
        <dbReference type="HAMAP-Rule" id="MF_02105"/>
    </source>
</evidence>
<comment type="function">
    <text evidence="1">Is involved in L-lactate degradation and allows cells to grow with lactate as the sole carbon source.</text>
</comment>
<dbReference type="AlphaFoldDB" id="A0A2T4U577"/>
<comment type="similarity">
    <text evidence="1">Belongs to the LutA/YkgE family.</text>
</comment>
<accession>A0A2T4U577</accession>
<reference evidence="3 4" key="1">
    <citation type="submission" date="2018-03" db="EMBL/GenBank/DDBJ databases">
        <title>Alkalicoccus saliphilus sp. nov., isolated from a mineral pool.</title>
        <authorList>
            <person name="Zhao B."/>
        </authorList>
    </citation>
    <scope>NUCLEOTIDE SEQUENCE [LARGE SCALE GENOMIC DNA]</scope>
    <source>
        <strain evidence="3 4">6AG</strain>
    </source>
</reference>
<dbReference type="InterPro" id="IPR004017">
    <property type="entry name" value="Cys_rich_dom"/>
</dbReference>
<organism evidence="3 4">
    <name type="scientific">Alkalicoccus saliphilus</name>
    <dbReference type="NCBI Taxonomy" id="200989"/>
    <lineage>
        <taxon>Bacteria</taxon>
        <taxon>Bacillati</taxon>
        <taxon>Bacillota</taxon>
        <taxon>Bacilli</taxon>
        <taxon>Bacillales</taxon>
        <taxon>Bacillaceae</taxon>
        <taxon>Alkalicoccus</taxon>
    </lineage>
</organism>
<name>A0A2T4U577_9BACI</name>
<dbReference type="PANTHER" id="PTHR30296">
    <property type="entry name" value="UNCHARACTERIZED PROTEIN YKGE"/>
    <property type="match status" value="1"/>
</dbReference>
<evidence type="ECO:0000259" key="2">
    <source>
        <dbReference type="Pfam" id="PF02754"/>
    </source>
</evidence>
<proteinExistence type="inferred from homology"/>
<gene>
    <name evidence="1" type="primary">lutA</name>
    <name evidence="3" type="ORF">C6Y45_10735</name>
</gene>
<protein>
    <recommendedName>
        <fullName evidence="1">Lactate utilization protein A</fullName>
    </recommendedName>
</protein>
<keyword evidence="4" id="KW-1185">Reference proteome</keyword>